<organism evidence="1 2">
    <name type="scientific">Trametes pubescens</name>
    <name type="common">White-rot fungus</name>
    <dbReference type="NCBI Taxonomy" id="154538"/>
    <lineage>
        <taxon>Eukaryota</taxon>
        <taxon>Fungi</taxon>
        <taxon>Dikarya</taxon>
        <taxon>Basidiomycota</taxon>
        <taxon>Agaricomycotina</taxon>
        <taxon>Agaricomycetes</taxon>
        <taxon>Polyporales</taxon>
        <taxon>Polyporaceae</taxon>
        <taxon>Trametes</taxon>
    </lineage>
</organism>
<evidence type="ECO:0000313" key="1">
    <source>
        <dbReference type="EMBL" id="OJT01672.1"/>
    </source>
</evidence>
<protein>
    <submittedName>
        <fullName evidence="1">Uncharacterized protein</fullName>
    </submittedName>
</protein>
<sequence length="80" mass="8315">MAGTRASTRLAASTVKQIAKASGRLSDADINPLASALSAGIVNQTGGNLVDGSQDRETVAQFATRREGFLNMPLDILVEV</sequence>
<gene>
    <name evidence="1" type="ORF">TRAPUB_7874</name>
</gene>
<reference evidence="1 2" key="1">
    <citation type="submission" date="2016-10" db="EMBL/GenBank/DDBJ databases">
        <title>Genome sequence of the basidiomycete white-rot fungus Trametes pubescens.</title>
        <authorList>
            <person name="Makela M.R."/>
            <person name="Granchi Z."/>
            <person name="Peng M."/>
            <person name="De Vries R.P."/>
            <person name="Grigoriev I."/>
            <person name="Riley R."/>
            <person name="Hilden K."/>
        </authorList>
    </citation>
    <scope>NUCLEOTIDE SEQUENCE [LARGE SCALE GENOMIC DNA]</scope>
    <source>
        <strain evidence="1 2">FBCC735</strain>
    </source>
</reference>
<name>A0A1M2V259_TRAPU</name>
<dbReference type="AlphaFoldDB" id="A0A1M2V259"/>
<proteinExistence type="predicted"/>
<keyword evidence="2" id="KW-1185">Reference proteome</keyword>
<evidence type="ECO:0000313" key="2">
    <source>
        <dbReference type="Proteomes" id="UP000184267"/>
    </source>
</evidence>
<dbReference type="EMBL" id="MNAD01001726">
    <property type="protein sequence ID" value="OJT01672.1"/>
    <property type="molecule type" value="Genomic_DNA"/>
</dbReference>
<dbReference type="Proteomes" id="UP000184267">
    <property type="component" value="Unassembled WGS sequence"/>
</dbReference>
<comment type="caution">
    <text evidence="1">The sequence shown here is derived from an EMBL/GenBank/DDBJ whole genome shotgun (WGS) entry which is preliminary data.</text>
</comment>
<accession>A0A1M2V259</accession>